<evidence type="ECO:0000313" key="2">
    <source>
        <dbReference type="Proteomes" id="UP000789901"/>
    </source>
</evidence>
<reference evidence="1 2" key="1">
    <citation type="submission" date="2021-06" db="EMBL/GenBank/DDBJ databases">
        <authorList>
            <person name="Kallberg Y."/>
            <person name="Tangrot J."/>
            <person name="Rosling A."/>
        </authorList>
    </citation>
    <scope>NUCLEOTIDE SEQUENCE [LARGE SCALE GENOMIC DNA]</scope>
    <source>
        <strain evidence="1 2">120-4 pot B 10/14</strain>
    </source>
</reference>
<comment type="caution">
    <text evidence="1">The sequence shown here is derived from an EMBL/GenBank/DDBJ whole genome shotgun (WGS) entry which is preliminary data.</text>
</comment>
<name>A0ABN7W5T9_GIGMA</name>
<organism evidence="1 2">
    <name type="scientific">Gigaspora margarita</name>
    <dbReference type="NCBI Taxonomy" id="4874"/>
    <lineage>
        <taxon>Eukaryota</taxon>
        <taxon>Fungi</taxon>
        <taxon>Fungi incertae sedis</taxon>
        <taxon>Mucoromycota</taxon>
        <taxon>Glomeromycotina</taxon>
        <taxon>Glomeromycetes</taxon>
        <taxon>Diversisporales</taxon>
        <taxon>Gigasporaceae</taxon>
        <taxon>Gigaspora</taxon>
    </lineage>
</organism>
<proteinExistence type="predicted"/>
<sequence length="83" mass="9531">KDGSICGKTCTYTTGCTKYRKLYKKNIKLKPCPVSICPRYTDSDTGYCPNHSGRFHSQNYQIRKKYGAEALQYGKFFELSTNK</sequence>
<feature type="non-terminal residue" evidence="1">
    <location>
        <position position="1"/>
    </location>
</feature>
<dbReference type="Proteomes" id="UP000789901">
    <property type="component" value="Unassembled WGS sequence"/>
</dbReference>
<evidence type="ECO:0000313" key="1">
    <source>
        <dbReference type="EMBL" id="CAG8815220.1"/>
    </source>
</evidence>
<protein>
    <submittedName>
        <fullName evidence="1">27759_t:CDS:1</fullName>
    </submittedName>
</protein>
<accession>A0ABN7W5T9</accession>
<gene>
    <name evidence="1" type="ORF">GMARGA_LOCUS26240</name>
</gene>
<keyword evidence="2" id="KW-1185">Reference proteome</keyword>
<dbReference type="EMBL" id="CAJVQB010030202">
    <property type="protein sequence ID" value="CAG8815220.1"/>
    <property type="molecule type" value="Genomic_DNA"/>
</dbReference>